<dbReference type="EnsemblMetazoa" id="CJA31078a.1">
    <property type="protein sequence ID" value="CJA31078a.1"/>
    <property type="gene ID" value="WBGene00206925"/>
</dbReference>
<evidence type="ECO:0000313" key="2">
    <source>
        <dbReference type="Proteomes" id="UP000005237"/>
    </source>
</evidence>
<organism evidence="1 2">
    <name type="scientific">Caenorhabditis japonica</name>
    <dbReference type="NCBI Taxonomy" id="281687"/>
    <lineage>
        <taxon>Eukaryota</taxon>
        <taxon>Metazoa</taxon>
        <taxon>Ecdysozoa</taxon>
        <taxon>Nematoda</taxon>
        <taxon>Chromadorea</taxon>
        <taxon>Rhabditida</taxon>
        <taxon>Rhabditina</taxon>
        <taxon>Rhabditomorpha</taxon>
        <taxon>Rhabditoidea</taxon>
        <taxon>Rhabditidae</taxon>
        <taxon>Peloderinae</taxon>
        <taxon>Caenorhabditis</taxon>
    </lineage>
</organism>
<proteinExistence type="predicted"/>
<reference evidence="1" key="2">
    <citation type="submission" date="2022-06" db="UniProtKB">
        <authorList>
            <consortium name="EnsemblMetazoa"/>
        </authorList>
    </citation>
    <scope>IDENTIFICATION</scope>
    <source>
        <strain evidence="1">DF5081</strain>
    </source>
</reference>
<evidence type="ECO:0000313" key="1">
    <source>
        <dbReference type="EnsemblMetazoa" id="CJA31078a.1"/>
    </source>
</evidence>
<name>A0A8R1EAW5_CAEJA</name>
<reference evidence="2" key="1">
    <citation type="submission" date="2010-08" db="EMBL/GenBank/DDBJ databases">
        <authorList>
            <consortium name="Caenorhabditis japonica Sequencing Consortium"/>
            <person name="Wilson R.K."/>
        </authorList>
    </citation>
    <scope>NUCLEOTIDE SEQUENCE [LARGE SCALE GENOMIC DNA]</scope>
    <source>
        <strain evidence="2">DF5081</strain>
    </source>
</reference>
<accession>A0A8R1EAW5</accession>
<dbReference type="AlphaFoldDB" id="A0A8R1EAW5"/>
<protein>
    <submittedName>
        <fullName evidence="1">Uncharacterized protein</fullName>
    </submittedName>
</protein>
<sequence length="182" mass="20345">MPVFCFIATKMRAPMPNPLPLEVLRSSSARSDRIEDTDELKEAIKGEQELSQFIYLCSKKLDAEVSIDFQGEDPSLGPRYRICVIDSPDAKKINTFAAFVVPIGRDSEWLFASPKGRKALRLQCDRDRLAIVFLNRNHRYEQGIAGLKGDIGPFVAMLDVREDDSGNVSFWDSSAAYAPNGN</sequence>
<dbReference type="Proteomes" id="UP000005237">
    <property type="component" value="Unassembled WGS sequence"/>
</dbReference>
<keyword evidence="2" id="KW-1185">Reference proteome</keyword>